<dbReference type="Gene3D" id="3.90.1200.10">
    <property type="match status" value="1"/>
</dbReference>
<dbReference type="AlphaFoldDB" id="A0A937RJA4"/>
<name>A0A937RJA4_9ACTN</name>
<evidence type="ECO:0000259" key="2">
    <source>
        <dbReference type="Pfam" id="PF01636"/>
    </source>
</evidence>
<dbReference type="Gene3D" id="3.30.200.20">
    <property type="entry name" value="Phosphorylase Kinase, domain 1"/>
    <property type="match status" value="1"/>
</dbReference>
<dbReference type="PANTHER" id="PTHR21310:SF40">
    <property type="entry name" value="AMINOGLYCOSIDE PHOSPHOTRANSFERASE DOMAIN-CONTAINING PROTEIN-RELATED"/>
    <property type="match status" value="1"/>
</dbReference>
<evidence type="ECO:0000313" key="3">
    <source>
        <dbReference type="EMBL" id="MBL7631272.1"/>
    </source>
</evidence>
<dbReference type="InterPro" id="IPR002575">
    <property type="entry name" value="Aminoglycoside_PTrfase"/>
</dbReference>
<evidence type="ECO:0000256" key="1">
    <source>
        <dbReference type="SAM" id="MobiDB-lite"/>
    </source>
</evidence>
<protein>
    <submittedName>
        <fullName evidence="3">Phosphotransferase family protein</fullName>
    </submittedName>
</protein>
<dbReference type="InterPro" id="IPR051678">
    <property type="entry name" value="AGP_Transferase"/>
</dbReference>
<dbReference type="Pfam" id="PF01636">
    <property type="entry name" value="APH"/>
    <property type="match status" value="1"/>
</dbReference>
<keyword evidence="4" id="KW-1185">Reference proteome</keyword>
<dbReference type="SUPFAM" id="SSF56112">
    <property type="entry name" value="Protein kinase-like (PK-like)"/>
    <property type="match status" value="1"/>
</dbReference>
<feature type="compositionally biased region" description="Basic and acidic residues" evidence="1">
    <location>
        <begin position="1"/>
        <end position="10"/>
    </location>
</feature>
<proteinExistence type="predicted"/>
<sequence length="364" mass="38378">MDVEMDHEMDGSGLPDDGPDSAAWGAGAPGDGVDARLLAAWLGASLDPAPSSVAVSRLPGGHSSGVWRVDTVTGGGVVPMILKAPDEPSVVYQRDACREARILAGVHRMGAPVPEVLAVDTGEATGRRCFVMEHVEGRGVADSSAAGPHDDPWLRDAGPAATRAIWESFHDALAALHSVDAAKVPEASHGPRGVLDVLDYWRAALVDVAPAESVPRQLRLLDWLRDNVPPGADDAPAVCMGDARIANCLIAGTEARALVDFEVAYVGNPAADIAYSIFFDGLHRASAQQPLDGQPGADETWERWSRATGRPAANRAYWTAFGVTILCVTATRAMVQWGLADGGIESANTLVDRWEDCVDRAARA</sequence>
<comment type="caution">
    <text evidence="3">The sequence shown here is derived from an EMBL/GenBank/DDBJ whole genome shotgun (WGS) entry which is preliminary data.</text>
</comment>
<dbReference type="EMBL" id="JAEACQ010000265">
    <property type="protein sequence ID" value="MBL7631272.1"/>
    <property type="molecule type" value="Genomic_DNA"/>
</dbReference>
<dbReference type="InterPro" id="IPR011009">
    <property type="entry name" value="Kinase-like_dom_sf"/>
</dbReference>
<dbReference type="InterPro" id="IPR041726">
    <property type="entry name" value="ACAD10_11_N"/>
</dbReference>
<dbReference type="Proteomes" id="UP000604475">
    <property type="component" value="Unassembled WGS sequence"/>
</dbReference>
<dbReference type="CDD" id="cd05154">
    <property type="entry name" value="ACAD10_11_N-like"/>
    <property type="match status" value="1"/>
</dbReference>
<gene>
    <name evidence="3" type="ORF">I7412_29760</name>
</gene>
<reference evidence="3" key="1">
    <citation type="submission" date="2020-12" db="EMBL/GenBank/DDBJ databases">
        <title>Genomic characterization of non-nitrogen-fixing Frankia strains.</title>
        <authorList>
            <person name="Carlos-Shanley C."/>
            <person name="Guerra T."/>
            <person name="Hahn D."/>
        </authorList>
    </citation>
    <scope>NUCLEOTIDE SEQUENCE</scope>
    <source>
        <strain evidence="3">CN6</strain>
    </source>
</reference>
<dbReference type="RefSeq" id="WP_203006383.1">
    <property type="nucleotide sequence ID" value="NZ_JADWYU010000211.1"/>
</dbReference>
<dbReference type="PANTHER" id="PTHR21310">
    <property type="entry name" value="AMINOGLYCOSIDE PHOSPHOTRANSFERASE-RELATED-RELATED"/>
    <property type="match status" value="1"/>
</dbReference>
<organism evidence="3 4">
    <name type="scientific">Frankia nepalensis</name>
    <dbReference type="NCBI Taxonomy" id="1836974"/>
    <lineage>
        <taxon>Bacteria</taxon>
        <taxon>Bacillati</taxon>
        <taxon>Actinomycetota</taxon>
        <taxon>Actinomycetes</taxon>
        <taxon>Frankiales</taxon>
        <taxon>Frankiaceae</taxon>
        <taxon>Frankia</taxon>
    </lineage>
</organism>
<evidence type="ECO:0000313" key="4">
    <source>
        <dbReference type="Proteomes" id="UP000604475"/>
    </source>
</evidence>
<feature type="domain" description="Aminoglycoside phosphotransferase" evidence="2">
    <location>
        <begin position="55"/>
        <end position="282"/>
    </location>
</feature>
<accession>A0A937RJA4</accession>
<feature type="region of interest" description="Disordered" evidence="1">
    <location>
        <begin position="1"/>
        <end position="28"/>
    </location>
</feature>